<proteinExistence type="predicted"/>
<keyword evidence="1" id="KW-0812">Transmembrane</keyword>
<name>A0A8S5PAP5_9CAUD</name>
<reference evidence="2" key="1">
    <citation type="journal article" date="2021" name="Proc. Natl. Acad. Sci. U.S.A.">
        <title>A Catalog of Tens of Thousands of Viruses from Human Metagenomes Reveals Hidden Associations with Chronic Diseases.</title>
        <authorList>
            <person name="Tisza M.J."/>
            <person name="Buck C.B."/>
        </authorList>
    </citation>
    <scope>NUCLEOTIDE SEQUENCE</scope>
    <source>
        <strain evidence="2">CtMYJ33</strain>
    </source>
</reference>
<sequence>MIVINLTDIIIISIILLIIAISIIKIIIEEIKKIGKKNCYECKNYQLYDVCSCGDGCRYQCIKNNRIDSVVSMNCNEHYEKCKGSDSNE</sequence>
<keyword evidence="1" id="KW-0472">Membrane</keyword>
<feature type="transmembrane region" description="Helical" evidence="1">
    <location>
        <begin position="6"/>
        <end position="28"/>
    </location>
</feature>
<keyword evidence="1" id="KW-1133">Transmembrane helix</keyword>
<accession>A0A8S5PAP5</accession>
<evidence type="ECO:0000313" key="2">
    <source>
        <dbReference type="EMBL" id="DAE03685.1"/>
    </source>
</evidence>
<evidence type="ECO:0000256" key="1">
    <source>
        <dbReference type="SAM" id="Phobius"/>
    </source>
</evidence>
<protein>
    <submittedName>
        <fullName evidence="2">FeoB-associated Cys-rich membrane protein</fullName>
    </submittedName>
</protein>
<dbReference type="EMBL" id="BK015370">
    <property type="protein sequence ID" value="DAE03685.1"/>
    <property type="molecule type" value="Genomic_DNA"/>
</dbReference>
<organism evidence="2">
    <name type="scientific">Siphoviridae sp. ctMYJ33</name>
    <dbReference type="NCBI Taxonomy" id="2825461"/>
    <lineage>
        <taxon>Viruses</taxon>
        <taxon>Duplodnaviria</taxon>
        <taxon>Heunggongvirae</taxon>
        <taxon>Uroviricota</taxon>
        <taxon>Caudoviricetes</taxon>
    </lineage>
</organism>